<protein>
    <recommendedName>
        <fullName evidence="2">Autotransporter domain-containing protein</fullName>
    </recommendedName>
</protein>
<feature type="region of interest" description="Disordered" evidence="1">
    <location>
        <begin position="216"/>
        <end position="236"/>
    </location>
</feature>
<keyword evidence="4" id="KW-1185">Reference proteome</keyword>
<feature type="region of interest" description="Disordered" evidence="1">
    <location>
        <begin position="319"/>
        <end position="340"/>
    </location>
</feature>
<proteinExistence type="predicted"/>
<dbReference type="PROSITE" id="PS51208">
    <property type="entry name" value="AUTOTRANSPORTER"/>
    <property type="match status" value="1"/>
</dbReference>
<feature type="domain" description="Autotransporter" evidence="2">
    <location>
        <begin position="1989"/>
        <end position="2269"/>
    </location>
</feature>
<evidence type="ECO:0000259" key="2">
    <source>
        <dbReference type="PROSITE" id="PS51208"/>
    </source>
</evidence>
<dbReference type="InterPro" id="IPR005546">
    <property type="entry name" value="Autotransporte_beta"/>
</dbReference>
<feature type="region of interest" description="Disordered" evidence="1">
    <location>
        <begin position="1231"/>
        <end position="1261"/>
    </location>
</feature>
<dbReference type="SMART" id="SM00869">
    <property type="entry name" value="Autotransporter"/>
    <property type="match status" value="1"/>
</dbReference>
<name>A0A7W6GMD0_9HYPH</name>
<accession>A0A7W6GMD0</accession>
<reference evidence="3 4" key="1">
    <citation type="submission" date="2020-08" db="EMBL/GenBank/DDBJ databases">
        <title>Genomic Encyclopedia of Type Strains, Phase IV (KMG-IV): sequencing the most valuable type-strain genomes for metagenomic binning, comparative biology and taxonomic classification.</title>
        <authorList>
            <person name="Goeker M."/>
        </authorList>
    </citation>
    <scope>NUCLEOTIDE SEQUENCE [LARGE SCALE GENOMIC DNA]</scope>
    <source>
        <strain evidence="3 4">DSM 100211</strain>
    </source>
</reference>
<dbReference type="InterPro" id="IPR036709">
    <property type="entry name" value="Autotransporte_beta_dom_sf"/>
</dbReference>
<evidence type="ECO:0000313" key="4">
    <source>
        <dbReference type="Proteomes" id="UP000574761"/>
    </source>
</evidence>
<dbReference type="Proteomes" id="UP000574761">
    <property type="component" value="Unassembled WGS sequence"/>
</dbReference>
<gene>
    <name evidence="3" type="ORF">GGQ64_005400</name>
</gene>
<dbReference type="SUPFAM" id="SSF103515">
    <property type="entry name" value="Autotransporter"/>
    <property type="match status" value="1"/>
</dbReference>
<feature type="compositionally biased region" description="Acidic residues" evidence="1">
    <location>
        <begin position="1241"/>
        <end position="1261"/>
    </location>
</feature>
<dbReference type="EMBL" id="JACIEE010000016">
    <property type="protein sequence ID" value="MBB3980148.1"/>
    <property type="molecule type" value="Genomic_DNA"/>
</dbReference>
<comment type="caution">
    <text evidence="3">The sequence shown here is derived from an EMBL/GenBank/DDBJ whole genome shotgun (WGS) entry which is preliminary data.</text>
</comment>
<evidence type="ECO:0000313" key="3">
    <source>
        <dbReference type="EMBL" id="MBB3980148.1"/>
    </source>
</evidence>
<feature type="region of interest" description="Disordered" evidence="1">
    <location>
        <begin position="1160"/>
        <end position="1180"/>
    </location>
</feature>
<sequence length="2269" mass="212627">MKHSSMGFGQEAYVPSRNVPHVLIVLALGLGGAVVAGDAHAGCNGSPTQTIGQVDYGYTWSACWGDSGVDHDDEKDGDPGSTITIDTNASYTAGASLPYTMPWDSAGGVIMTYTMGGAGVDEGSAGAGGGVTITSYGPITLTTSTDPGSIGSLISATSFGGSGDTDNDNYKSSGGAGGAGGAIAITNYGMLTVESLNSNTARGMAGIFAVSKGGSGGEQNSGAAGDQVGGSGGSGGTINITNTGQVNLGSGSNPLSGLDYVWGLAAESTGQQGGHDNGAGGAGGFIDIANGSSGNTATGAIGIYANDADSVRGIYALSQGSNGTASQDSSDEGGVGGGGSVINVDTHADMRIVATGKVTDLSGGVVAVTQGGDGGDGWSSNVAGAGGEGGKPASGIAATTVTVHSGTISTQGDYLGGVIALSQGGRGGDGEDGEKDSSGGRGGSGGQIQLNLSGGGVETDGSYAYGLLGQSIGGQGGNGGDDTAVVGTSGGGGYGGNAGSVGAFTNGASRITTSGDYSAAITLHSIGGGGGTGGNFTDVLGGGAGNGGNGGSGNTAIVNNSAAIATSGGHSYGVLVQSIGGSGGTGGIADGLTLELGGDGGNGGASGTASVQNAGAITTSGYSAHGIVAQSITGGGGAAGTDGGILSIGGSGGSGNFAGDAEVQSSGAISTAGDAAIGIISQSIGGGGGTGGGAKGIATVGGSGGAGGAGGHADVLLNGGSITTQGEMAHGIMAQSIGGGGGNGGNVIDMSVGVPSVGVGGTASGGGSGGWACVTNENSSSDCSAGSGTPQAVTITTAGSGALGILAQSVGGGGGNGGNATGGDAGLGSFQVGGGGGGGGYANTVTVGFDGLALTTQGSHAAGIVAQSIGGGGGTGGSASSYSAGIGFTASVAVGGSGGSGGAGGDVAVDLTDSTISTGQEGGDVTDAIGVLAQSISGGGGNGGSSVADALTVAVPTGEDVSLAMSVSTAVGGSGGSTYSAGDVSLTLDGGTAVSTKGASSHGLVAQSIGGGGGNGGSASSMAATAGTVDTVSADIGVSVGGAGGSGGNGGTVTVALEDSASVRTADDYANAIVVQSIGGGGGNGGVGSVNSKQIGSGFNLAANVGVGGSGSGGASGGTTTVDLDSGTSLQTSGSGARGVIVQSIGGGGGTSQGVSVGLSASASLPGGEEAEEAEEGSGAFSASVGVSVGRTGGSGGSAGTVNVTTAGNIATVGADADGVLAQSIGGGGGLGGSVGQASSDDSEPLDDDGESDCSSDDGDGESGYCFNVSVGATIDDGGTGGTAANGNTVTLTHAGRINTTGDWADGIVAQSIGGGGGAGGTSTASGSQATANITVGVGGSGGAGGNGGAVDITFDDSHGNSINTAGYSAYGVLLQSIGGGGGQGGDGSDQAAGKITVGGGFGGSGGSGGSGGTVTAQGWINMSTSGDDAHGIVAQSIGGGGGVGGGGSSAAAEDKDSHAIDLTVGGSGGIGGSGGEVDLTIGTTLNTSGDRAFGLVAQSIGGGGGIGGAGEADSIGSLVVGGAGGGTINGGAVTVDLTSQSTVHTRGIAAHGIVAQSIGGGGGIGGTASGAPLSFKGSSPGNYGDGDDVSVTVDGGIFTDGDYSFGVLAQSIGGGGGFGGNATSAFIGSNGNLSSAGKSGDVTVTLDAGREIQATGKDSIGIFAQSDAGTSNNGTVNVTVDGSVTGGSGDNGAGIWVSGGQNNVVTVNSGGMVSAASGVAVQYGEGVNAPPGSTLTVNNAGIISGSVKGATTPDAKMAKMARIGRDMAVSVVNEAGGLLSDAEVYEADVVNHGRLAVGGAGAIDATRITGDLAQSVDGVLAINADFAGFRMDRLIVDGDAALAGKFTVSAESVLPGISMPFLTAEGTLEHSLSGQSAIFDYAMTQAGNALSLSADSAHFAEPGFALSKDQDNVAGHLQEIWDAGGGPFGTLFGTLGSLADGDPGDYGSALSDMSPGVAGAAAAGSIVTTQQHLDLLLSCPMFAADTAFLTETECVWSQAGAQRLNQKASDGVSGFGTTTYSLQAGGQVEVSPDWFVGFAGGYDRSAIRGDDGRVSADGDVLYAGASLKHETGPWLLSGAVAGSYGWYDNTRTIRIPGFAGQAEGDPSVYNVSARLRAAYTFSQDAYYVRPLVDFDLIYSRASGYRESGAGMLDLLIDGTGQWSLHATPAIEIGTRVNLSETTVMRAFAATGVSFSSADSWDTSARLASAPAGVGVFDSEVPLAEVVGRLSAGVDLANDNGFSLRLNYQGAFSDTYTSHGGALRVGYKF</sequence>
<feature type="region of interest" description="Disordered" evidence="1">
    <location>
        <begin position="372"/>
        <end position="391"/>
    </location>
</feature>
<dbReference type="RefSeq" id="WP_281380617.1">
    <property type="nucleotide sequence ID" value="NZ_JACIEE010000016.1"/>
</dbReference>
<organism evidence="3 4">
    <name type="scientific">Mycoplana azooxidifex</name>
    <dbReference type="NCBI Taxonomy" id="1636188"/>
    <lineage>
        <taxon>Bacteria</taxon>
        <taxon>Pseudomonadati</taxon>
        <taxon>Pseudomonadota</taxon>
        <taxon>Alphaproteobacteria</taxon>
        <taxon>Hyphomicrobiales</taxon>
        <taxon>Rhizobiaceae</taxon>
        <taxon>Mycoplana</taxon>
    </lineage>
</organism>
<feature type="region of interest" description="Disordered" evidence="1">
    <location>
        <begin position="419"/>
        <end position="453"/>
    </location>
</feature>
<evidence type="ECO:0000256" key="1">
    <source>
        <dbReference type="SAM" id="MobiDB-lite"/>
    </source>
</evidence>
<feature type="compositionally biased region" description="Gly residues" evidence="1">
    <location>
        <begin position="227"/>
        <end position="236"/>
    </location>
</feature>